<feature type="region of interest" description="Disordered" evidence="1">
    <location>
        <begin position="1"/>
        <end position="29"/>
    </location>
</feature>
<dbReference type="EMBL" id="JARQWQ010000273">
    <property type="protein sequence ID" value="KAK2546809.1"/>
    <property type="molecule type" value="Genomic_DNA"/>
</dbReference>
<dbReference type="Proteomes" id="UP001249851">
    <property type="component" value="Unassembled WGS sequence"/>
</dbReference>
<evidence type="ECO:0000313" key="2">
    <source>
        <dbReference type="EMBL" id="KAK2546809.1"/>
    </source>
</evidence>
<organism evidence="2 3">
    <name type="scientific">Acropora cervicornis</name>
    <name type="common">Staghorn coral</name>
    <dbReference type="NCBI Taxonomy" id="6130"/>
    <lineage>
        <taxon>Eukaryota</taxon>
        <taxon>Metazoa</taxon>
        <taxon>Cnidaria</taxon>
        <taxon>Anthozoa</taxon>
        <taxon>Hexacorallia</taxon>
        <taxon>Scleractinia</taxon>
        <taxon>Astrocoeniina</taxon>
        <taxon>Acroporidae</taxon>
        <taxon>Acropora</taxon>
    </lineage>
</organism>
<proteinExistence type="predicted"/>
<dbReference type="AlphaFoldDB" id="A0AAD9PPV3"/>
<keyword evidence="3" id="KW-1185">Reference proteome</keyword>
<gene>
    <name evidence="2" type="ORF">P5673_033535</name>
</gene>
<reference evidence="2" key="2">
    <citation type="journal article" date="2023" name="Science">
        <title>Genomic signatures of disease resistance in endangered staghorn corals.</title>
        <authorList>
            <person name="Vollmer S.V."/>
            <person name="Selwyn J.D."/>
            <person name="Despard B.A."/>
            <person name="Roesel C.L."/>
        </authorList>
    </citation>
    <scope>NUCLEOTIDE SEQUENCE</scope>
    <source>
        <strain evidence="2">K2</strain>
    </source>
</reference>
<evidence type="ECO:0000256" key="1">
    <source>
        <dbReference type="SAM" id="MobiDB-lite"/>
    </source>
</evidence>
<accession>A0AAD9PPV3</accession>
<protein>
    <submittedName>
        <fullName evidence="2">Uncharacterized protein</fullName>
    </submittedName>
</protein>
<sequence length="103" mass="11855">MSTMDAWHNGRVLSATREADGSAEEQPESTKSAMIAFDIALNWWNQFGHVYRRRREQSLQNAKHHTDAFRQVITGCEVFLGKTGTVDHRNTEHSSRLLFYDDS</sequence>
<comment type="caution">
    <text evidence="2">The sequence shown here is derived from an EMBL/GenBank/DDBJ whole genome shotgun (WGS) entry which is preliminary data.</text>
</comment>
<reference evidence="2" key="1">
    <citation type="journal article" date="2023" name="G3 (Bethesda)">
        <title>Whole genome assembly and annotation of the endangered Caribbean coral Acropora cervicornis.</title>
        <authorList>
            <person name="Selwyn J.D."/>
            <person name="Vollmer S.V."/>
        </authorList>
    </citation>
    <scope>NUCLEOTIDE SEQUENCE</scope>
    <source>
        <strain evidence="2">K2</strain>
    </source>
</reference>
<name>A0AAD9PPV3_ACRCE</name>
<evidence type="ECO:0000313" key="3">
    <source>
        <dbReference type="Proteomes" id="UP001249851"/>
    </source>
</evidence>